<dbReference type="Proteomes" id="UP001612415">
    <property type="component" value="Unassembled WGS sequence"/>
</dbReference>
<evidence type="ECO:0000313" key="2">
    <source>
        <dbReference type="EMBL" id="MFI5680252.1"/>
    </source>
</evidence>
<organism evidence="2 3">
    <name type="scientific">Streptomyces cellulosae</name>
    <dbReference type="NCBI Taxonomy" id="1968"/>
    <lineage>
        <taxon>Bacteria</taxon>
        <taxon>Bacillati</taxon>
        <taxon>Actinomycetota</taxon>
        <taxon>Actinomycetes</taxon>
        <taxon>Kitasatosporales</taxon>
        <taxon>Streptomycetaceae</taxon>
        <taxon>Streptomyces</taxon>
    </lineage>
</organism>
<evidence type="ECO:0000313" key="3">
    <source>
        <dbReference type="Proteomes" id="UP001612415"/>
    </source>
</evidence>
<comment type="caution">
    <text evidence="2">The sequence shown here is derived from an EMBL/GenBank/DDBJ whole genome shotgun (WGS) entry which is preliminary data.</text>
</comment>
<feature type="region of interest" description="Disordered" evidence="1">
    <location>
        <begin position="1"/>
        <end position="20"/>
    </location>
</feature>
<dbReference type="RefSeq" id="WP_398660697.1">
    <property type="nucleotide sequence ID" value="NZ_JBITDC010000019.1"/>
</dbReference>
<protein>
    <submittedName>
        <fullName evidence="2">Uncharacterized protein</fullName>
    </submittedName>
</protein>
<accession>A0ABW7YEG7</accession>
<dbReference type="EMBL" id="JBITDC010000019">
    <property type="protein sequence ID" value="MFI5680252.1"/>
    <property type="molecule type" value="Genomic_DNA"/>
</dbReference>
<keyword evidence="3" id="KW-1185">Reference proteome</keyword>
<name>A0ABW7YEG7_STRCE</name>
<evidence type="ECO:0000256" key="1">
    <source>
        <dbReference type="SAM" id="MobiDB-lite"/>
    </source>
</evidence>
<reference evidence="2 3" key="1">
    <citation type="submission" date="2024-10" db="EMBL/GenBank/DDBJ databases">
        <title>The Natural Products Discovery Center: Release of the First 8490 Sequenced Strains for Exploring Actinobacteria Biosynthetic Diversity.</title>
        <authorList>
            <person name="Kalkreuter E."/>
            <person name="Kautsar S.A."/>
            <person name="Yang D."/>
            <person name="Bader C.D."/>
            <person name="Teijaro C.N."/>
            <person name="Fluegel L."/>
            <person name="Davis C.M."/>
            <person name="Simpson J.R."/>
            <person name="Lauterbach L."/>
            <person name="Steele A.D."/>
            <person name="Gui C."/>
            <person name="Meng S."/>
            <person name="Li G."/>
            <person name="Viehrig K."/>
            <person name="Ye F."/>
            <person name="Su P."/>
            <person name="Kiefer A.F."/>
            <person name="Nichols A."/>
            <person name="Cepeda A.J."/>
            <person name="Yan W."/>
            <person name="Fan B."/>
            <person name="Jiang Y."/>
            <person name="Adhikari A."/>
            <person name="Zheng C.-J."/>
            <person name="Schuster L."/>
            <person name="Cowan T.M."/>
            <person name="Smanski M.J."/>
            <person name="Chevrette M.G."/>
            <person name="De Carvalho L.P.S."/>
            <person name="Shen B."/>
        </authorList>
    </citation>
    <scope>NUCLEOTIDE SEQUENCE [LARGE SCALE GENOMIC DNA]</scope>
    <source>
        <strain evidence="2 3">NPDC051599</strain>
    </source>
</reference>
<gene>
    <name evidence="2" type="ORF">ACIA8P_37555</name>
</gene>
<proteinExistence type="predicted"/>
<feature type="region of interest" description="Disordered" evidence="1">
    <location>
        <begin position="32"/>
        <end position="67"/>
    </location>
</feature>
<sequence length="128" mass="13209">MSAADLSAPEGGWSPATSGTRCHVVADHGAALPASTAGGDHEAEVAEQRALTPVSAARPSTAPRREVPRACAADAIVAVPSTRGHGVERIGRDRLRPPEQGHVALLGAVRAGTVIVRDEISTPRRFPI</sequence>